<gene>
    <name evidence="3" type="ORF">N825_13635</name>
</gene>
<evidence type="ECO:0000256" key="1">
    <source>
        <dbReference type="ARBA" id="ARBA00023002"/>
    </source>
</evidence>
<dbReference type="Gene3D" id="3.50.50.60">
    <property type="entry name" value="FAD/NAD(P)-binding domain"/>
    <property type="match status" value="1"/>
</dbReference>
<evidence type="ECO:0000259" key="2">
    <source>
        <dbReference type="Pfam" id="PF01266"/>
    </source>
</evidence>
<dbReference type="EMBL" id="AVFL01000019">
    <property type="protein sequence ID" value="EWY38245.1"/>
    <property type="molecule type" value="Genomic_DNA"/>
</dbReference>
<dbReference type="PANTHER" id="PTHR13847:SF287">
    <property type="entry name" value="FAD-DEPENDENT OXIDOREDUCTASE DOMAIN-CONTAINING PROTEIN 1"/>
    <property type="match status" value="1"/>
</dbReference>
<reference evidence="3 4" key="1">
    <citation type="submission" date="2013-08" db="EMBL/GenBank/DDBJ databases">
        <title>The genome sequence of Skermanella stibiiresistens.</title>
        <authorList>
            <person name="Zhu W."/>
            <person name="Wang G."/>
        </authorList>
    </citation>
    <scope>NUCLEOTIDE SEQUENCE [LARGE SCALE GENOMIC DNA]</scope>
    <source>
        <strain evidence="3 4">SB22</strain>
    </source>
</reference>
<dbReference type="Gene3D" id="3.30.9.10">
    <property type="entry name" value="D-Amino Acid Oxidase, subunit A, domain 2"/>
    <property type="match status" value="1"/>
</dbReference>
<dbReference type="STRING" id="1385369.N825_13635"/>
<dbReference type="PANTHER" id="PTHR13847">
    <property type="entry name" value="SARCOSINE DEHYDROGENASE-RELATED"/>
    <property type="match status" value="1"/>
</dbReference>
<sequence length="371" mass="40116">MSGTSEQDVIVVGGGLIGIASALGLRQLGLSVLLLDEGDVAHRAARGNFGLVWLQSKGGGSGDYVRWTRRSIDHWPDFSRELTELTGIDLGYRRPGGYHLCLSDTEFASRSALVDRIAPNQPDDAKTVMLDAAEVRRRIDGVGEGVVGASYNELDGDCNSLALFRALHEGFNRLGGRYKPSVRVDAVERDGGAYRVRTGEDSFGASKVVFAAGLGLNRFAGQVGMPEIVRPQRGQIIVTERLRPFLSMVFSQIRQLPNGTVLIGDTKEDAGFDNGTTSIIMRELAERAVKTLPHLANVNIVRAWGALRVLTHDGLPCYEEAPDWPGVFFATSHSAVTLAPGHAREFARWVAFGEAPPDLLGFSSARFRAAA</sequence>
<organism evidence="3 4">
    <name type="scientific">Skermanella stibiiresistens SB22</name>
    <dbReference type="NCBI Taxonomy" id="1385369"/>
    <lineage>
        <taxon>Bacteria</taxon>
        <taxon>Pseudomonadati</taxon>
        <taxon>Pseudomonadota</taxon>
        <taxon>Alphaproteobacteria</taxon>
        <taxon>Rhodospirillales</taxon>
        <taxon>Azospirillaceae</taxon>
        <taxon>Skermanella</taxon>
    </lineage>
</organism>
<dbReference type="SUPFAM" id="SSF51905">
    <property type="entry name" value="FAD/NAD(P)-binding domain"/>
    <property type="match status" value="1"/>
</dbReference>
<proteinExistence type="predicted"/>
<dbReference type="Proteomes" id="UP000019486">
    <property type="component" value="Unassembled WGS sequence"/>
</dbReference>
<accession>W9GWG9</accession>
<dbReference type="InterPro" id="IPR036188">
    <property type="entry name" value="FAD/NAD-bd_sf"/>
</dbReference>
<keyword evidence="4" id="KW-1185">Reference proteome</keyword>
<protein>
    <recommendedName>
        <fullName evidence="2">FAD dependent oxidoreductase domain-containing protein</fullName>
    </recommendedName>
</protein>
<dbReference type="RefSeq" id="WP_037457334.1">
    <property type="nucleotide sequence ID" value="NZ_AVFL01000019.1"/>
</dbReference>
<keyword evidence="1" id="KW-0560">Oxidoreductase</keyword>
<name>W9GWG9_9PROT</name>
<feature type="domain" description="FAD dependent oxidoreductase" evidence="2">
    <location>
        <begin position="8"/>
        <end position="349"/>
    </location>
</feature>
<dbReference type="SUPFAM" id="SSF54373">
    <property type="entry name" value="FAD-linked reductases, C-terminal domain"/>
    <property type="match status" value="1"/>
</dbReference>
<dbReference type="InterPro" id="IPR006076">
    <property type="entry name" value="FAD-dep_OxRdtase"/>
</dbReference>
<dbReference type="PATRIC" id="fig|1385369.3.peg.4607"/>
<dbReference type="GO" id="GO:0016491">
    <property type="term" value="F:oxidoreductase activity"/>
    <property type="evidence" value="ECO:0007669"/>
    <property type="project" value="UniProtKB-KW"/>
</dbReference>
<dbReference type="GO" id="GO:0005737">
    <property type="term" value="C:cytoplasm"/>
    <property type="evidence" value="ECO:0007669"/>
    <property type="project" value="TreeGrafter"/>
</dbReference>
<dbReference type="Pfam" id="PF01266">
    <property type="entry name" value="DAO"/>
    <property type="match status" value="1"/>
</dbReference>
<evidence type="ECO:0000313" key="3">
    <source>
        <dbReference type="EMBL" id="EWY38245.1"/>
    </source>
</evidence>
<evidence type="ECO:0000313" key="4">
    <source>
        <dbReference type="Proteomes" id="UP000019486"/>
    </source>
</evidence>
<comment type="caution">
    <text evidence="3">The sequence shown here is derived from an EMBL/GenBank/DDBJ whole genome shotgun (WGS) entry which is preliminary data.</text>
</comment>
<dbReference type="AlphaFoldDB" id="W9GWG9"/>